<dbReference type="Gene3D" id="3.40.50.720">
    <property type="entry name" value="NAD(P)-binding Rossmann-like Domain"/>
    <property type="match status" value="1"/>
</dbReference>
<dbReference type="PANTHER" id="PTHR43818:SF11">
    <property type="entry name" value="BCDNA.GH03377"/>
    <property type="match status" value="1"/>
</dbReference>
<dbReference type="GO" id="GO:0016491">
    <property type="term" value="F:oxidoreductase activity"/>
    <property type="evidence" value="ECO:0007669"/>
    <property type="project" value="UniProtKB-KW"/>
</dbReference>
<dbReference type="Pfam" id="PF22725">
    <property type="entry name" value="GFO_IDH_MocA_C3"/>
    <property type="match status" value="1"/>
</dbReference>
<name>A0A5K7ZME2_9BACT</name>
<organism evidence="4 5">
    <name type="scientific">Desulfosarcina ovata subsp. sediminis</name>
    <dbReference type="NCBI Taxonomy" id="885957"/>
    <lineage>
        <taxon>Bacteria</taxon>
        <taxon>Pseudomonadati</taxon>
        <taxon>Thermodesulfobacteriota</taxon>
        <taxon>Desulfobacteria</taxon>
        <taxon>Desulfobacterales</taxon>
        <taxon>Desulfosarcinaceae</taxon>
        <taxon>Desulfosarcina</taxon>
    </lineage>
</organism>
<dbReference type="EMBL" id="AP021876">
    <property type="protein sequence ID" value="BBO81297.1"/>
    <property type="molecule type" value="Genomic_DNA"/>
</dbReference>
<reference evidence="4 5" key="1">
    <citation type="submission" date="2019-11" db="EMBL/GenBank/DDBJ databases">
        <title>Comparative genomics of hydrocarbon-degrading Desulfosarcina strains.</title>
        <authorList>
            <person name="Watanabe M."/>
            <person name="Kojima H."/>
            <person name="Fukui M."/>
        </authorList>
    </citation>
    <scope>NUCLEOTIDE SEQUENCE [LARGE SCALE GENOMIC DNA]</scope>
    <source>
        <strain evidence="4 5">28bB2T</strain>
    </source>
</reference>
<evidence type="ECO:0000259" key="3">
    <source>
        <dbReference type="Pfam" id="PF22725"/>
    </source>
</evidence>
<gene>
    <name evidence="4" type="ORF">DSCO28_18630</name>
</gene>
<evidence type="ECO:0000313" key="5">
    <source>
        <dbReference type="Proteomes" id="UP000425960"/>
    </source>
</evidence>
<dbReference type="GO" id="GO:0000166">
    <property type="term" value="F:nucleotide binding"/>
    <property type="evidence" value="ECO:0007669"/>
    <property type="project" value="InterPro"/>
</dbReference>
<feature type="domain" description="Gfo/Idh/MocA-like oxidoreductase N-terminal" evidence="2">
    <location>
        <begin position="2"/>
        <end position="120"/>
    </location>
</feature>
<dbReference type="Pfam" id="PF01408">
    <property type="entry name" value="GFO_IDH_MocA"/>
    <property type="match status" value="1"/>
</dbReference>
<feature type="domain" description="GFO/IDH/MocA-like oxidoreductase" evidence="3">
    <location>
        <begin position="128"/>
        <end position="251"/>
    </location>
</feature>
<protein>
    <submittedName>
        <fullName evidence="4">Oxidoreductase</fullName>
    </submittedName>
</protein>
<proteinExistence type="predicted"/>
<dbReference type="SUPFAM" id="SSF51735">
    <property type="entry name" value="NAD(P)-binding Rossmann-fold domains"/>
    <property type="match status" value="1"/>
</dbReference>
<dbReference type="Proteomes" id="UP000425960">
    <property type="component" value="Chromosome"/>
</dbReference>
<dbReference type="InterPro" id="IPR055170">
    <property type="entry name" value="GFO_IDH_MocA-like_dom"/>
</dbReference>
<evidence type="ECO:0000313" key="4">
    <source>
        <dbReference type="EMBL" id="BBO81297.1"/>
    </source>
</evidence>
<dbReference type="InterPro" id="IPR050463">
    <property type="entry name" value="Gfo/Idh/MocA_oxidrdct_glycsds"/>
</dbReference>
<dbReference type="Gene3D" id="3.30.360.10">
    <property type="entry name" value="Dihydrodipicolinate Reductase, domain 2"/>
    <property type="match status" value="1"/>
</dbReference>
<dbReference type="InterPro" id="IPR036291">
    <property type="entry name" value="NAD(P)-bd_dom_sf"/>
</dbReference>
<accession>A0A5K7ZME2</accession>
<dbReference type="RefSeq" id="WP_155322040.1">
    <property type="nucleotide sequence ID" value="NZ_AP021876.1"/>
</dbReference>
<dbReference type="InterPro" id="IPR000683">
    <property type="entry name" value="Gfo/Idh/MocA-like_OxRdtase_N"/>
</dbReference>
<evidence type="ECO:0000259" key="2">
    <source>
        <dbReference type="Pfam" id="PF01408"/>
    </source>
</evidence>
<keyword evidence="1" id="KW-0560">Oxidoreductase</keyword>
<dbReference type="KEGG" id="dov:DSCO28_18630"/>
<dbReference type="SUPFAM" id="SSF55347">
    <property type="entry name" value="Glyceraldehyde-3-phosphate dehydrogenase-like, C-terminal domain"/>
    <property type="match status" value="1"/>
</dbReference>
<dbReference type="AlphaFoldDB" id="A0A5K7ZME2"/>
<dbReference type="PANTHER" id="PTHR43818">
    <property type="entry name" value="BCDNA.GH03377"/>
    <property type="match status" value="1"/>
</dbReference>
<sequence length="340" mass="38353">MIKVGIVGLGRMGMSHCAIVRAQTDADVIAVCEPSVFVASAVKKYAGIPFYKDYRKMIDSVDLDCVFITTPTRFHFEMVDYALDAGLHVFVEKPFCLNPEHGEYLVKKASTKGLVNQVGYHNRFIGTFREAKRIVAEGEIGDVYHVLGEAYGPVVLKESGKTWRSNTNEGGGCLYDYATHVVNLIGFVFEHPKSVSGTILQSVYSCDVDDTVFSTLHFKNGVFGRLSVNWSDETYRKMSTQLTIFGKRGKIIVDAQELKVYFRNTPNNVYEKGWNMRWVTDLSPEVGFYLRGEEYSAQIEYFFDCIKNLTNDNVNSFECAHTTDCVVNMLRTDGNMRKVA</sequence>
<evidence type="ECO:0000256" key="1">
    <source>
        <dbReference type="ARBA" id="ARBA00023002"/>
    </source>
</evidence>